<evidence type="ECO:0000256" key="1">
    <source>
        <dbReference type="SAM" id="Coils"/>
    </source>
</evidence>
<dbReference type="OrthoDB" id="241726at2759"/>
<evidence type="ECO:0000313" key="2">
    <source>
        <dbReference type="EMBL" id="ORC88553.1"/>
    </source>
</evidence>
<dbReference type="RefSeq" id="XP_028882619.1">
    <property type="nucleotide sequence ID" value="XM_029026063.1"/>
</dbReference>
<accession>A0A1X0NVQ3</accession>
<dbReference type="InterPro" id="IPR035979">
    <property type="entry name" value="RBD_domain_sf"/>
</dbReference>
<sequence>MTQPKKDHASELLDKYFGDAYLFEHANAFFREKVSPKDTTNLTTPPTITCASFLRFANCTVDEKNISSLCEAAGSSSIVEAVKGEDGSWCLRRRRFLDPKDDPALRSVVVWPLHRASKPDEVTAFFNAYGVVESATVMMRPHGDTQPHASFVVRFATVEEATNCTKANISFGKAPSALAQHFLPARVHAVLMEEYLAKMEEKNRVKEESQLQHNVVKAQKALAELQDNSVRRFLRKGVTLKVEGVPPGTTWQTMKMKLGNLSITNPVLKKGITLLRVEEPETSSSSSSGDAAAAGCKQRRAFVICRDEAVARELRSSFSLADGDFGRELRAVCPNLLPLTDAEEEYARQHFPQWCERRVEAKQADNRKRQRNF</sequence>
<evidence type="ECO:0000313" key="3">
    <source>
        <dbReference type="Proteomes" id="UP000192257"/>
    </source>
</evidence>
<dbReference type="AlphaFoldDB" id="A0A1X0NVQ3"/>
<evidence type="ECO:0008006" key="4">
    <source>
        <dbReference type="Google" id="ProtNLM"/>
    </source>
</evidence>
<organism evidence="2 3">
    <name type="scientific">Trypanosoma theileri</name>
    <dbReference type="NCBI Taxonomy" id="67003"/>
    <lineage>
        <taxon>Eukaryota</taxon>
        <taxon>Discoba</taxon>
        <taxon>Euglenozoa</taxon>
        <taxon>Kinetoplastea</taxon>
        <taxon>Metakinetoplastina</taxon>
        <taxon>Trypanosomatida</taxon>
        <taxon>Trypanosomatidae</taxon>
        <taxon>Trypanosoma</taxon>
    </lineage>
</organism>
<dbReference type="EMBL" id="NBCO01000016">
    <property type="protein sequence ID" value="ORC88553.1"/>
    <property type="molecule type" value="Genomic_DNA"/>
</dbReference>
<dbReference type="VEuPathDB" id="TriTrypDB:TM35_000161910"/>
<name>A0A1X0NVQ3_9TRYP</name>
<keyword evidence="1" id="KW-0175">Coiled coil</keyword>
<dbReference type="GeneID" id="39985843"/>
<reference evidence="2 3" key="1">
    <citation type="submission" date="2017-03" db="EMBL/GenBank/DDBJ databases">
        <title>An alternative strategy for trypanosome survival in the mammalian bloodstream revealed through genome and transcriptome analysis of the ubiquitous bovine parasite Trypanosoma (Megatrypanum) theileri.</title>
        <authorList>
            <person name="Kelly S."/>
            <person name="Ivens A."/>
            <person name="Mott A."/>
            <person name="O'Neill E."/>
            <person name="Emms D."/>
            <person name="Macleod O."/>
            <person name="Voorheis P."/>
            <person name="Matthews J."/>
            <person name="Matthews K."/>
            <person name="Carrington M."/>
        </authorList>
    </citation>
    <scope>NUCLEOTIDE SEQUENCE [LARGE SCALE GENOMIC DNA]</scope>
    <source>
        <strain evidence="2">Edinburgh</strain>
    </source>
</reference>
<dbReference type="Proteomes" id="UP000192257">
    <property type="component" value="Unassembled WGS sequence"/>
</dbReference>
<comment type="caution">
    <text evidence="2">The sequence shown here is derived from an EMBL/GenBank/DDBJ whole genome shotgun (WGS) entry which is preliminary data.</text>
</comment>
<dbReference type="InterPro" id="IPR012677">
    <property type="entry name" value="Nucleotide-bd_a/b_plait_sf"/>
</dbReference>
<keyword evidence="3" id="KW-1185">Reference proteome</keyword>
<proteinExistence type="predicted"/>
<dbReference type="GO" id="GO:0003676">
    <property type="term" value="F:nucleic acid binding"/>
    <property type="evidence" value="ECO:0007669"/>
    <property type="project" value="InterPro"/>
</dbReference>
<gene>
    <name evidence="2" type="ORF">TM35_000161910</name>
</gene>
<protein>
    <recommendedName>
        <fullName evidence="4">RRM domain-containing protein</fullName>
    </recommendedName>
</protein>
<dbReference type="SUPFAM" id="SSF54928">
    <property type="entry name" value="RNA-binding domain, RBD"/>
    <property type="match status" value="1"/>
</dbReference>
<dbReference type="Gene3D" id="3.30.70.330">
    <property type="match status" value="1"/>
</dbReference>
<dbReference type="STRING" id="67003.A0A1X0NVQ3"/>
<feature type="coiled-coil region" evidence="1">
    <location>
        <begin position="192"/>
        <end position="228"/>
    </location>
</feature>